<dbReference type="AlphaFoldDB" id="A0A3N0BE82"/>
<feature type="compositionally biased region" description="Low complexity" evidence="1">
    <location>
        <begin position="91"/>
        <end position="105"/>
    </location>
</feature>
<dbReference type="EMBL" id="QICD01000006">
    <property type="protein sequence ID" value="RNL46018.1"/>
    <property type="molecule type" value="Genomic_DNA"/>
</dbReference>
<feature type="compositionally biased region" description="Low complexity" evidence="1">
    <location>
        <begin position="55"/>
        <end position="70"/>
    </location>
</feature>
<dbReference type="OrthoDB" id="3178102at2"/>
<keyword evidence="3" id="KW-1185">Reference proteome</keyword>
<dbReference type="Proteomes" id="UP000278632">
    <property type="component" value="Unassembled WGS sequence"/>
</dbReference>
<dbReference type="RefSeq" id="WP_123191824.1">
    <property type="nucleotide sequence ID" value="NZ_QICD01000006.1"/>
</dbReference>
<evidence type="ECO:0000313" key="2">
    <source>
        <dbReference type="EMBL" id="RNL46018.1"/>
    </source>
</evidence>
<sequence length="235" mass="23969">MKPKRFIDALINAASGRQIMLIALFCILAAITVACCLCGCLPTPDSGDEASAQTAPQSNAAASDSPNDASIGDGVSTSSEAKDAEAVAANSPTSSDASSQSPADTEQGQSGSSSNQAEAVSSGTGQTSGGSSANADVTASVPEKVWVVDYEQIWVEDAGAWDEQTPVYGYVEKSVCNICGAEITGNETAHGKAHMLAGGGSGHHTEVSQVITGYSTTHHDAVCHYETVENGGHWE</sequence>
<feature type="compositionally biased region" description="Low complexity" evidence="1">
    <location>
        <begin position="121"/>
        <end position="132"/>
    </location>
</feature>
<comment type="caution">
    <text evidence="2">The sequence shown here is derived from an EMBL/GenBank/DDBJ whole genome shotgun (WGS) entry which is preliminary data.</text>
</comment>
<proteinExistence type="predicted"/>
<gene>
    <name evidence="2" type="ORF">DMP08_04740</name>
</gene>
<evidence type="ECO:0000256" key="1">
    <source>
        <dbReference type="SAM" id="MobiDB-lite"/>
    </source>
</evidence>
<dbReference type="PROSITE" id="PS51257">
    <property type="entry name" value="PROKAR_LIPOPROTEIN"/>
    <property type="match status" value="1"/>
</dbReference>
<feature type="region of interest" description="Disordered" evidence="1">
    <location>
        <begin position="47"/>
        <end position="137"/>
    </location>
</feature>
<organism evidence="2 3">
    <name type="scientific">Paraeggerthella hongkongensis</name>
    <dbReference type="NCBI Taxonomy" id="230658"/>
    <lineage>
        <taxon>Bacteria</taxon>
        <taxon>Bacillati</taxon>
        <taxon>Actinomycetota</taxon>
        <taxon>Coriobacteriia</taxon>
        <taxon>Eggerthellales</taxon>
        <taxon>Eggerthellaceae</taxon>
        <taxon>Paraeggerthella</taxon>
    </lineage>
</organism>
<feature type="compositionally biased region" description="Polar residues" evidence="1">
    <location>
        <begin position="106"/>
        <end position="119"/>
    </location>
</feature>
<reference evidence="3" key="1">
    <citation type="submission" date="2018-05" db="EMBL/GenBank/DDBJ databases">
        <title>Genome Sequencing of selected type strains of the family Eggerthellaceae.</title>
        <authorList>
            <person name="Danylec N."/>
            <person name="Stoll D.A."/>
            <person name="Doetsch A."/>
            <person name="Huch M."/>
        </authorList>
    </citation>
    <scope>NUCLEOTIDE SEQUENCE [LARGE SCALE GENOMIC DNA]</scope>
    <source>
        <strain evidence="3">DSM 16106</strain>
    </source>
</reference>
<accession>A0A3N0BE82</accession>
<name>A0A3N0BE82_9ACTN</name>
<protein>
    <submittedName>
        <fullName evidence="2">Uncharacterized protein</fullName>
    </submittedName>
</protein>
<evidence type="ECO:0000313" key="3">
    <source>
        <dbReference type="Proteomes" id="UP000278632"/>
    </source>
</evidence>